<protein>
    <submittedName>
        <fullName evidence="9">Oidioi.mRNA.OKI2018_I69.PAR.g13057.t1.cds</fullName>
    </submittedName>
</protein>
<dbReference type="Proteomes" id="UP001158576">
    <property type="component" value="Chromosome PAR"/>
</dbReference>
<dbReference type="InterPro" id="IPR019388">
    <property type="entry name" value="FIT"/>
</dbReference>
<keyword evidence="7 8" id="KW-0472">Membrane</keyword>
<keyword evidence="5 8" id="KW-1133">Transmembrane helix</keyword>
<keyword evidence="6" id="KW-0443">Lipid metabolism</keyword>
<evidence type="ECO:0000256" key="7">
    <source>
        <dbReference type="ARBA" id="ARBA00023136"/>
    </source>
</evidence>
<keyword evidence="3" id="KW-0378">Hydrolase</keyword>
<feature type="transmembrane region" description="Helical" evidence="8">
    <location>
        <begin position="12"/>
        <end position="33"/>
    </location>
</feature>
<evidence type="ECO:0000256" key="8">
    <source>
        <dbReference type="SAM" id="Phobius"/>
    </source>
</evidence>
<evidence type="ECO:0000256" key="1">
    <source>
        <dbReference type="ARBA" id="ARBA00004477"/>
    </source>
</evidence>
<evidence type="ECO:0000256" key="2">
    <source>
        <dbReference type="ARBA" id="ARBA00022692"/>
    </source>
</evidence>
<name>A0ABN7S6E9_OIKDI</name>
<evidence type="ECO:0000256" key="4">
    <source>
        <dbReference type="ARBA" id="ARBA00022824"/>
    </source>
</evidence>
<keyword evidence="2 8" id="KW-0812">Transmembrane</keyword>
<gene>
    <name evidence="9" type="ORF">OKIOD_LOCUS4615</name>
</gene>
<feature type="transmembrane region" description="Helical" evidence="8">
    <location>
        <begin position="84"/>
        <end position="103"/>
    </location>
</feature>
<dbReference type="PANTHER" id="PTHR23129">
    <property type="entry name" value="ACYL-COENZYME A DIPHOSPHATASE FITM2"/>
    <property type="match status" value="1"/>
</dbReference>
<evidence type="ECO:0000256" key="3">
    <source>
        <dbReference type="ARBA" id="ARBA00022801"/>
    </source>
</evidence>
<keyword evidence="10" id="KW-1185">Reference proteome</keyword>
<comment type="subcellular location">
    <subcellularLocation>
        <location evidence="1">Endoplasmic reticulum membrane</location>
        <topology evidence="1">Multi-pass membrane protein</topology>
    </subcellularLocation>
</comment>
<evidence type="ECO:0000256" key="6">
    <source>
        <dbReference type="ARBA" id="ARBA00023098"/>
    </source>
</evidence>
<evidence type="ECO:0000313" key="9">
    <source>
        <dbReference type="EMBL" id="CAG5091458.1"/>
    </source>
</evidence>
<feature type="transmembrane region" description="Helical" evidence="8">
    <location>
        <begin position="53"/>
        <end position="72"/>
    </location>
</feature>
<organism evidence="9 10">
    <name type="scientific">Oikopleura dioica</name>
    <name type="common">Tunicate</name>
    <dbReference type="NCBI Taxonomy" id="34765"/>
    <lineage>
        <taxon>Eukaryota</taxon>
        <taxon>Metazoa</taxon>
        <taxon>Chordata</taxon>
        <taxon>Tunicata</taxon>
        <taxon>Appendicularia</taxon>
        <taxon>Copelata</taxon>
        <taxon>Oikopleuridae</taxon>
        <taxon>Oikopleura</taxon>
    </lineage>
</organism>
<dbReference type="PANTHER" id="PTHR23129:SF0">
    <property type="entry name" value="ACYL-COENZYME A DIPHOSPHATASE FITM2"/>
    <property type="match status" value="1"/>
</dbReference>
<dbReference type="EMBL" id="OU015568">
    <property type="protein sequence ID" value="CAG5091458.1"/>
    <property type="molecule type" value="Genomic_DNA"/>
</dbReference>
<sequence>MAERIFCEKTKIWCIFSWSLVLGLSTLSSVVFVPSSFFSNAENILNVLFVKWAWGWTLYSLFPAVVLVSWALRDDFRQNSIRAILKIGVFGTLVWFLGTQFTFKLGDLTGTCRDANFSAVSSYATKRLCRSNGHTWDHFDISGHTFLLSWCIYLTIAELFYPAREFFKRTHSFILEVLTVLAIAWNFLLVLLWLVMLVATQLYFHTFAEKVLAKLLCDVFFIFYRLAGDLVNRLLPLSKAKNY</sequence>
<feature type="transmembrane region" description="Helical" evidence="8">
    <location>
        <begin position="173"/>
        <end position="199"/>
    </location>
</feature>
<dbReference type="Pfam" id="PF10261">
    <property type="entry name" value="FIT"/>
    <property type="match status" value="1"/>
</dbReference>
<evidence type="ECO:0000256" key="5">
    <source>
        <dbReference type="ARBA" id="ARBA00022989"/>
    </source>
</evidence>
<evidence type="ECO:0000313" key="10">
    <source>
        <dbReference type="Proteomes" id="UP001158576"/>
    </source>
</evidence>
<keyword evidence="4" id="KW-0256">Endoplasmic reticulum</keyword>
<proteinExistence type="predicted"/>
<reference evidence="9 10" key="1">
    <citation type="submission" date="2021-04" db="EMBL/GenBank/DDBJ databases">
        <authorList>
            <person name="Bliznina A."/>
        </authorList>
    </citation>
    <scope>NUCLEOTIDE SEQUENCE [LARGE SCALE GENOMIC DNA]</scope>
</reference>
<feature type="transmembrane region" description="Helical" evidence="8">
    <location>
        <begin position="141"/>
        <end position="161"/>
    </location>
</feature>
<accession>A0ABN7S6E9</accession>